<dbReference type="EMBL" id="JBHSRJ010000002">
    <property type="protein sequence ID" value="MFC6042061.1"/>
    <property type="molecule type" value="Genomic_DNA"/>
</dbReference>
<protein>
    <submittedName>
        <fullName evidence="4">Uroporphyrinogen-III synthase</fullName>
        <ecNumber evidence="4">4.2.1.75</ecNumber>
    </submittedName>
</protein>
<dbReference type="InterPro" id="IPR016032">
    <property type="entry name" value="Sig_transdc_resp-reg_C-effctor"/>
</dbReference>
<evidence type="ECO:0000259" key="3">
    <source>
        <dbReference type="PROSITE" id="PS51755"/>
    </source>
</evidence>
<feature type="DNA-binding region" description="OmpR/PhoB-type" evidence="2">
    <location>
        <begin position="276"/>
        <end position="369"/>
    </location>
</feature>
<dbReference type="Gene3D" id="3.40.50.10090">
    <property type="match status" value="2"/>
</dbReference>
<feature type="domain" description="OmpR/PhoB-type" evidence="3">
    <location>
        <begin position="276"/>
        <end position="369"/>
    </location>
</feature>
<keyword evidence="4" id="KW-0456">Lyase</keyword>
<dbReference type="InterPro" id="IPR036108">
    <property type="entry name" value="4pyrrol_syn_uPrphyn_synt_sf"/>
</dbReference>
<dbReference type="PANTHER" id="PTHR40082">
    <property type="entry name" value="BLR5956 PROTEIN"/>
    <property type="match status" value="1"/>
</dbReference>
<dbReference type="InterPro" id="IPR003754">
    <property type="entry name" value="4pyrrol_synth_uPrphyn_synth"/>
</dbReference>
<dbReference type="SUPFAM" id="SSF69618">
    <property type="entry name" value="HemD-like"/>
    <property type="match status" value="1"/>
</dbReference>
<dbReference type="SMART" id="SM00862">
    <property type="entry name" value="Trans_reg_C"/>
    <property type="match status" value="1"/>
</dbReference>
<proteinExistence type="predicted"/>
<dbReference type="InterPro" id="IPR039793">
    <property type="entry name" value="UROS/Hem4"/>
</dbReference>
<dbReference type="EC" id="4.2.1.75" evidence="4"/>
<evidence type="ECO:0000313" key="5">
    <source>
        <dbReference type="Proteomes" id="UP001596135"/>
    </source>
</evidence>
<dbReference type="InterPro" id="IPR001867">
    <property type="entry name" value="OmpR/PhoB-type_DNA-bd"/>
</dbReference>
<dbReference type="SUPFAM" id="SSF46894">
    <property type="entry name" value="C-terminal effector domain of the bipartite response regulators"/>
    <property type="match status" value="1"/>
</dbReference>
<dbReference type="InterPro" id="IPR036388">
    <property type="entry name" value="WH-like_DNA-bd_sf"/>
</dbReference>
<dbReference type="CDD" id="cd06578">
    <property type="entry name" value="HemD"/>
    <property type="match status" value="1"/>
</dbReference>
<name>A0ABW1LDK6_9ACTN</name>
<reference evidence="5" key="1">
    <citation type="journal article" date="2019" name="Int. J. Syst. Evol. Microbiol.">
        <title>The Global Catalogue of Microorganisms (GCM) 10K type strain sequencing project: providing services to taxonomists for standard genome sequencing and annotation.</title>
        <authorList>
            <consortium name="The Broad Institute Genomics Platform"/>
            <consortium name="The Broad Institute Genome Sequencing Center for Infectious Disease"/>
            <person name="Wu L."/>
            <person name="Ma J."/>
        </authorList>
    </citation>
    <scope>NUCLEOTIDE SEQUENCE [LARGE SCALE GENOMIC DNA]</scope>
    <source>
        <strain evidence="5">CCUG 54522</strain>
    </source>
</reference>
<dbReference type="Pfam" id="PF02602">
    <property type="entry name" value="HEM4"/>
    <property type="match status" value="1"/>
</dbReference>
<gene>
    <name evidence="4" type="ORF">ACFPYL_03205</name>
</gene>
<evidence type="ECO:0000313" key="4">
    <source>
        <dbReference type="EMBL" id="MFC6042061.1"/>
    </source>
</evidence>
<dbReference type="Proteomes" id="UP001596135">
    <property type="component" value="Unassembled WGS sequence"/>
</dbReference>
<dbReference type="NCBIfam" id="NF005568">
    <property type="entry name" value="PRK07239.1"/>
    <property type="match status" value="1"/>
</dbReference>
<dbReference type="PANTHER" id="PTHR40082:SF1">
    <property type="entry name" value="BLR5956 PROTEIN"/>
    <property type="match status" value="1"/>
</dbReference>
<accession>A0ABW1LDK6</accession>
<dbReference type="PROSITE" id="PS51755">
    <property type="entry name" value="OMPR_PHOB"/>
    <property type="match status" value="1"/>
</dbReference>
<organism evidence="4 5">
    <name type="scientific">Nocardioides hankookensis</name>
    <dbReference type="NCBI Taxonomy" id="443157"/>
    <lineage>
        <taxon>Bacteria</taxon>
        <taxon>Bacillati</taxon>
        <taxon>Actinomycetota</taxon>
        <taxon>Actinomycetes</taxon>
        <taxon>Propionibacteriales</taxon>
        <taxon>Nocardioidaceae</taxon>
        <taxon>Nocardioides</taxon>
    </lineage>
</organism>
<dbReference type="Gene3D" id="1.10.10.10">
    <property type="entry name" value="Winged helix-like DNA-binding domain superfamily/Winged helix DNA-binding domain"/>
    <property type="match status" value="1"/>
</dbReference>
<keyword evidence="1 2" id="KW-0238">DNA-binding</keyword>
<dbReference type="RefSeq" id="WP_379150269.1">
    <property type="nucleotide sequence ID" value="NZ_JBHSRJ010000002.1"/>
</dbReference>
<evidence type="ECO:0000256" key="2">
    <source>
        <dbReference type="PROSITE-ProRule" id="PRU01091"/>
    </source>
</evidence>
<dbReference type="CDD" id="cd00383">
    <property type="entry name" value="trans_reg_C"/>
    <property type="match status" value="1"/>
</dbReference>
<evidence type="ECO:0000256" key="1">
    <source>
        <dbReference type="ARBA" id="ARBA00023125"/>
    </source>
</evidence>
<comment type="caution">
    <text evidence="4">The sequence shown here is derived from an EMBL/GenBank/DDBJ whole genome shotgun (WGS) entry which is preliminary data.</text>
</comment>
<dbReference type="Pfam" id="PF00486">
    <property type="entry name" value="Trans_reg_C"/>
    <property type="match status" value="1"/>
</dbReference>
<keyword evidence="5" id="KW-1185">Reference proteome</keyword>
<sequence length="371" mass="39495">MTDSPLGGFRIGVTAARKVDEQVGLLERRGATVEWAPALSLDPNHVDDEELRAATDEVLSRPVDMFLATTGIGMKAWFEAAERWGVLPDLLAALEGAEILARGPKSVGALRRQGLRELWAPESECFEDVLEHLRGRPLAGRRIVVQEHGQSLSMVAHALRRQGAEVTTVTVYRVAAADDPGPMFAMIDLIAERKLDAVTFTSAPAVAALMEAAGSTGRRDDLISAFQADVVASCVGPVTAAAFEMWGVPTIYPDRSRLAAMVKQLETELPSRRSGLSIELLGGHQLLLHGEDVLLDGADVKLTPAPAAVLQALVANPGNVVSRQALLAMLPSGTAGSEHAVEMAVARLRAALGTRTVQTVVKRGYRLAVAS</sequence>
<dbReference type="GO" id="GO:0004852">
    <property type="term" value="F:uroporphyrinogen-III synthase activity"/>
    <property type="evidence" value="ECO:0007669"/>
    <property type="project" value="UniProtKB-EC"/>
</dbReference>